<dbReference type="PANTHER" id="PTHR42957">
    <property type="entry name" value="HELICASE MJ1565-RELATED"/>
    <property type="match status" value="1"/>
</dbReference>
<sequence length="1703" mass="198199">MLNQFYNYLSDKVINFFRSNSLGVGDKYNIQFETEDQVRKLYKELKEYRYCQEFQYKDRQGNVRYTSYMLNFNKVKLIIAATVDDIQPDFLTRLRNMVGVEEGYKDKAIIFIHNSNLDSIIGGTESFNKEGMPFHITSLENDIKKKLVDASFSEVDKKIIEFELDRKKRDAFLDNTSVFEYMDLLSIVNEACIKKEYYKNFGLFYDSKIKEFTGEKLKKRIKENALYFNRVDEIHNYGNPDTQLEKYFDERGISKLKGEEWKSNDFKDIEKSIENKKNIKYLEYIGCNTEWDKPEGDSTAKLRIRNIIVFSKNREEKLELEFRFDDFLKQEKIRVFGDVEAIKSGKKLKVVISNILEKTNFYKVIYQEEKNIKFEFKILLLNIQEKYLESIKTKYSLNINNSLRNCCISLNTDETEFAFNEFQKKENRYEITENGERIALEYDETLLLKISDTFQYDNDNGIVKFELKINDEVIPIRLKATNQKVNYIGGLEVWKLKREKKINFKLVGDNRLKYGTNERYIRDEFKKNIELEKEIIQTEGLYFKETFKGVEVVNINIDREVNKAYNAIIEYYKLNGSLPSLTFLNDEIKKLYMEFMQAYECALNRIEEGSYLGEEERNLLKIGTIKREIEEEEILHSPLSPLNIAYQLHIDKKVVMHQISQDIIKKLTSTYLLPYISGKEERLYIAIEQHHSPEWKYYVDEKLPRYKSSRNFVSKLISEKIQEFIEHFKYIFNMGDNTPIKINLINTGDSKEILEGIFKYYIKQLKNKNNILPIELFIYSNKNVTNAFEEVAFNDDIHSLKEIYNLDLNIDNMSEEDILNLYRENVQFYSKRIEDGVEYSHITFIEMNNKIKSVTSKMEDIPSGVILDGLISGIPSAFLGDSYRTGFGTKYAKKNSNLMETAVKVNALNAALSGEPFNSTQCKAISMPSNSNGILDEIYDASHWVTFIDPKVDLNFFKNDPGAKDLLIIHYSDQYTTVGGYDAITVTRKSGPYQKVIEEFLYNKGIENVEKYSPIIINMFNAINGDWLLRLLSSKSYFPKEKISILSAIKLALAEFKKHNIIWVPISLEEVLRISGGAGLKQTDAFISLKDLGIDKSGYKSDDILLFGIEALKDRVIVHFYPIEVKIGNNKDTYIDKGVEQVKSTKDIFCRIMLPIEGEKTTSIQKIYRNFLMQLVIISAEKLNLYDVCNEENWEMVMDSDLRKKLLNEEYQVTNIKQKDMGEGAVISFKRGATCINRKIEDDILVLEVPEDSAASFLTKSIHDIRNVIGKTVLENINIEENNINLIDLVAVSQDKYCEMGKEIQLEENRVKEDRKEVTDESSRSIEILFGHNWNNNKEVIWYPNDTDKVFHTNTGIIGTMGTGKTQFTKSIITQIYREMQYNVDGKQVGILIFDYKGDYNKSKMDFVNATNADIYKLFKLPFNPFTISLTDDPMPMLPYHIGSTFAETIVKAFGLGKKQEALLEDLIEEAYSRKGILSHVPDTWKYTAPTLKDVYDIYEEREDIKKDDSLYAAFRKLIKLQIFEPNANKTCALFDLINGVTVIDLSGYDTGTQNLVVAITLDLFYSQMQAHGHSKIQGKFRQLDKIILVDEADNFLSKNFTSIKNILKEGREFGVGTILSTQLLSHFSTGENDYANYILTWVIHNVSDLSNKDVKYIFNTQNKQEEERLYNKIKSLNKHYSLVKMKDEIIHMKDKAFWQLIE</sequence>
<reference evidence="2 3" key="1">
    <citation type="submission" date="2017-02" db="EMBL/GenBank/DDBJ databases">
        <authorList>
            <person name="Peterson S.W."/>
        </authorList>
    </citation>
    <scope>NUCLEOTIDE SEQUENCE [LARGE SCALE GENOMIC DNA]</scope>
    <source>
        <strain evidence="2 3">M1</strain>
    </source>
</reference>
<accession>A0A1T5LPR0</accession>
<dbReference type="InterPro" id="IPR008571">
    <property type="entry name" value="HerA-like"/>
</dbReference>
<dbReference type="Pfam" id="PF01935">
    <property type="entry name" value="DUF87"/>
    <property type="match status" value="1"/>
</dbReference>
<dbReference type="OrthoDB" id="9758751at2"/>
<dbReference type="InterPro" id="IPR017646">
    <property type="entry name" value="Dnd_assoc_2"/>
</dbReference>
<dbReference type="Proteomes" id="UP000190285">
    <property type="component" value="Unassembled WGS sequence"/>
</dbReference>
<dbReference type="NCBIfam" id="TIGR03237">
    <property type="entry name" value="dnd_assoc_2"/>
    <property type="match status" value="1"/>
</dbReference>
<dbReference type="RefSeq" id="WP_079492858.1">
    <property type="nucleotide sequence ID" value="NZ_FUZT01000007.1"/>
</dbReference>
<keyword evidence="3" id="KW-1185">Reference proteome</keyword>
<protein>
    <submittedName>
        <fullName evidence="2">DNA phosphorothioation-dependent restriction protein DptH</fullName>
    </submittedName>
</protein>
<name>A0A1T5LPR0_9FIRM</name>
<dbReference type="Gene3D" id="3.40.50.300">
    <property type="entry name" value="P-loop containing nucleotide triphosphate hydrolases"/>
    <property type="match status" value="2"/>
</dbReference>
<dbReference type="PANTHER" id="PTHR42957:SF1">
    <property type="entry name" value="HELICASE MJ1565-RELATED"/>
    <property type="match status" value="1"/>
</dbReference>
<feature type="domain" description="Helicase HerA central" evidence="1">
    <location>
        <begin position="1346"/>
        <end position="1562"/>
    </location>
</feature>
<proteinExistence type="predicted"/>
<dbReference type="EMBL" id="FUZT01000007">
    <property type="protein sequence ID" value="SKC77549.1"/>
    <property type="molecule type" value="Genomic_DNA"/>
</dbReference>
<dbReference type="STRING" id="36842.SAMN02194393_03150"/>
<evidence type="ECO:0000313" key="2">
    <source>
        <dbReference type="EMBL" id="SKC77549.1"/>
    </source>
</evidence>
<organism evidence="2 3">
    <name type="scientific">Maledivibacter halophilus</name>
    <dbReference type="NCBI Taxonomy" id="36842"/>
    <lineage>
        <taxon>Bacteria</taxon>
        <taxon>Bacillati</taxon>
        <taxon>Bacillota</taxon>
        <taxon>Clostridia</taxon>
        <taxon>Peptostreptococcales</taxon>
        <taxon>Caminicellaceae</taxon>
        <taxon>Maledivibacter</taxon>
    </lineage>
</organism>
<evidence type="ECO:0000313" key="3">
    <source>
        <dbReference type="Proteomes" id="UP000190285"/>
    </source>
</evidence>
<dbReference type="InterPro" id="IPR002789">
    <property type="entry name" value="HerA_central"/>
</dbReference>
<dbReference type="SUPFAM" id="SSF52540">
    <property type="entry name" value="P-loop containing nucleoside triphosphate hydrolases"/>
    <property type="match status" value="1"/>
</dbReference>
<evidence type="ECO:0000259" key="1">
    <source>
        <dbReference type="Pfam" id="PF01935"/>
    </source>
</evidence>
<gene>
    <name evidence="2" type="ORF">SAMN02194393_03150</name>
</gene>
<dbReference type="InterPro" id="IPR027417">
    <property type="entry name" value="P-loop_NTPase"/>
</dbReference>